<dbReference type="Pfam" id="PF05099">
    <property type="entry name" value="TerB"/>
    <property type="match status" value="1"/>
</dbReference>
<dbReference type="InterPro" id="IPR001623">
    <property type="entry name" value="DnaJ_domain"/>
</dbReference>
<sequence>MSIWSRMAEAIAALAKGEGLSAVFDKLRASPDRTVAFAIAVIALGAKMAKADGLVTKDEVVAFREVFLIPPDEEANAARVFNLARQDVAGFDVYARRIKAMYGADDRPLCDLLEGLFHIAVADGVYHPKEDDFLHAVADIFGFDERRFRGIRAQFVAEADRDPHDVLGVDPDAPMDEVRAAWRKLVRETHPDQMMARGVPEEAVKLAERRMVAINRAWEEIQGTRA</sequence>
<organism evidence="2 3">
    <name type="scientific">Yoonia maricola</name>
    <dbReference type="NCBI Taxonomy" id="420999"/>
    <lineage>
        <taxon>Bacteria</taxon>
        <taxon>Pseudomonadati</taxon>
        <taxon>Pseudomonadota</taxon>
        <taxon>Alphaproteobacteria</taxon>
        <taxon>Rhodobacterales</taxon>
        <taxon>Paracoccaceae</taxon>
        <taxon>Yoonia</taxon>
    </lineage>
</organism>
<comment type="caution">
    <text evidence="2">The sequence shown here is derived from an EMBL/GenBank/DDBJ whole genome shotgun (WGS) entry which is preliminary data.</text>
</comment>
<protein>
    <submittedName>
        <fullName evidence="2">DnaJ like chaperone protein</fullName>
    </submittedName>
</protein>
<reference evidence="2 3" key="1">
    <citation type="submission" date="2017-11" db="EMBL/GenBank/DDBJ databases">
        <title>Genomic Encyclopedia of Archaeal and Bacterial Type Strains, Phase II (KMG-II): From Individual Species to Whole Genera.</title>
        <authorList>
            <person name="Goeker M."/>
        </authorList>
    </citation>
    <scope>NUCLEOTIDE SEQUENCE [LARGE SCALE GENOMIC DNA]</scope>
    <source>
        <strain evidence="2 3">DSM 29128</strain>
    </source>
</reference>
<dbReference type="CDD" id="cd07316">
    <property type="entry name" value="terB_like_DjlA"/>
    <property type="match status" value="1"/>
</dbReference>
<keyword evidence="3" id="KW-1185">Reference proteome</keyword>
<dbReference type="RefSeq" id="WP_245834185.1">
    <property type="nucleotide sequence ID" value="NZ_PGTY01000001.1"/>
</dbReference>
<evidence type="ECO:0000259" key="1">
    <source>
        <dbReference type="PROSITE" id="PS50076"/>
    </source>
</evidence>
<dbReference type="Gene3D" id="1.10.287.110">
    <property type="entry name" value="DnaJ domain"/>
    <property type="match status" value="1"/>
</dbReference>
<dbReference type="EMBL" id="PGTY01000001">
    <property type="protein sequence ID" value="PJI92535.1"/>
    <property type="molecule type" value="Genomic_DNA"/>
</dbReference>
<evidence type="ECO:0000313" key="2">
    <source>
        <dbReference type="EMBL" id="PJI92535.1"/>
    </source>
</evidence>
<dbReference type="SMART" id="SM00271">
    <property type="entry name" value="DnaJ"/>
    <property type="match status" value="1"/>
</dbReference>
<dbReference type="Pfam" id="PF00226">
    <property type="entry name" value="DnaJ"/>
    <property type="match status" value="1"/>
</dbReference>
<dbReference type="InterPro" id="IPR029024">
    <property type="entry name" value="TerB-like"/>
</dbReference>
<dbReference type="CDD" id="cd06257">
    <property type="entry name" value="DnaJ"/>
    <property type="match status" value="1"/>
</dbReference>
<dbReference type="AlphaFoldDB" id="A0A2M8WNM5"/>
<proteinExistence type="predicted"/>
<dbReference type="Proteomes" id="UP000228531">
    <property type="component" value="Unassembled WGS sequence"/>
</dbReference>
<feature type="domain" description="J" evidence="1">
    <location>
        <begin position="162"/>
        <end position="226"/>
    </location>
</feature>
<dbReference type="PROSITE" id="PS50076">
    <property type="entry name" value="DNAJ_2"/>
    <property type="match status" value="1"/>
</dbReference>
<evidence type="ECO:0000313" key="3">
    <source>
        <dbReference type="Proteomes" id="UP000228531"/>
    </source>
</evidence>
<accession>A0A2M8WNM5</accession>
<dbReference type="InterPro" id="IPR036869">
    <property type="entry name" value="J_dom_sf"/>
</dbReference>
<dbReference type="InterPro" id="IPR007791">
    <property type="entry name" value="DjlA_N"/>
</dbReference>
<dbReference type="SUPFAM" id="SSF158682">
    <property type="entry name" value="TerB-like"/>
    <property type="match status" value="1"/>
</dbReference>
<dbReference type="Gene3D" id="1.10.3680.10">
    <property type="entry name" value="TerB-like"/>
    <property type="match status" value="1"/>
</dbReference>
<name>A0A2M8WNM5_9RHOB</name>
<dbReference type="SUPFAM" id="SSF46565">
    <property type="entry name" value="Chaperone J-domain"/>
    <property type="match status" value="1"/>
</dbReference>
<gene>
    <name evidence="2" type="ORF">BC777_1388</name>
</gene>